<evidence type="ECO:0000313" key="10">
    <source>
        <dbReference type="EMBL" id="MFC3127632.1"/>
    </source>
</evidence>
<feature type="transmembrane region" description="Helical" evidence="8">
    <location>
        <begin position="12"/>
        <end position="36"/>
    </location>
</feature>
<accession>A0ABV7GBP6</accession>
<keyword evidence="7 8" id="KW-0472">Membrane</keyword>
<feature type="transmembrane region" description="Helical" evidence="8">
    <location>
        <begin position="375"/>
        <end position="397"/>
    </location>
</feature>
<feature type="transmembrane region" description="Helical" evidence="8">
    <location>
        <begin position="56"/>
        <end position="75"/>
    </location>
</feature>
<dbReference type="CDD" id="cd17320">
    <property type="entry name" value="MFS_MdfA_MDR_like"/>
    <property type="match status" value="1"/>
</dbReference>
<feature type="transmembrane region" description="Helical" evidence="8">
    <location>
        <begin position="170"/>
        <end position="192"/>
    </location>
</feature>
<name>A0ABV7GBP6_9PROT</name>
<keyword evidence="6 8" id="KW-1133">Transmembrane helix</keyword>
<dbReference type="PANTHER" id="PTHR42718:SF9">
    <property type="entry name" value="MAJOR FACILITATOR SUPERFAMILY MULTIDRUG TRANSPORTER MFSC"/>
    <property type="match status" value="1"/>
</dbReference>
<dbReference type="InterPro" id="IPR004812">
    <property type="entry name" value="Efflux_drug-R_Bcr/CmlA"/>
</dbReference>
<dbReference type="EMBL" id="JBHRTN010000029">
    <property type="protein sequence ID" value="MFC3127632.1"/>
    <property type="molecule type" value="Genomic_DNA"/>
</dbReference>
<dbReference type="NCBIfam" id="TIGR00710">
    <property type="entry name" value="efflux_Bcr_CflA"/>
    <property type="match status" value="1"/>
</dbReference>
<feature type="transmembrane region" description="Helical" evidence="8">
    <location>
        <begin position="351"/>
        <end position="369"/>
    </location>
</feature>
<dbReference type="SUPFAM" id="SSF103473">
    <property type="entry name" value="MFS general substrate transporter"/>
    <property type="match status" value="1"/>
</dbReference>
<keyword evidence="4" id="KW-1003">Cell membrane</keyword>
<reference evidence="11" key="1">
    <citation type="journal article" date="2019" name="Int. J. Syst. Evol. Microbiol.">
        <title>The Global Catalogue of Microorganisms (GCM) 10K type strain sequencing project: providing services to taxonomists for standard genome sequencing and annotation.</title>
        <authorList>
            <consortium name="The Broad Institute Genomics Platform"/>
            <consortium name="The Broad Institute Genome Sequencing Center for Infectious Disease"/>
            <person name="Wu L."/>
            <person name="Ma J."/>
        </authorList>
    </citation>
    <scope>NUCLEOTIDE SEQUENCE [LARGE SCALE GENOMIC DNA]</scope>
    <source>
        <strain evidence="11">KCTC 52094</strain>
    </source>
</reference>
<evidence type="ECO:0000256" key="7">
    <source>
        <dbReference type="ARBA" id="ARBA00023136"/>
    </source>
</evidence>
<feature type="transmembrane region" description="Helical" evidence="8">
    <location>
        <begin position="142"/>
        <end position="164"/>
    </location>
</feature>
<keyword evidence="5 8" id="KW-0812">Transmembrane</keyword>
<dbReference type="InterPro" id="IPR036259">
    <property type="entry name" value="MFS_trans_sf"/>
</dbReference>
<evidence type="ECO:0000256" key="4">
    <source>
        <dbReference type="ARBA" id="ARBA00022475"/>
    </source>
</evidence>
<keyword evidence="11" id="KW-1185">Reference proteome</keyword>
<dbReference type="Proteomes" id="UP001595593">
    <property type="component" value="Unassembled WGS sequence"/>
</dbReference>
<evidence type="ECO:0000256" key="1">
    <source>
        <dbReference type="ARBA" id="ARBA00004651"/>
    </source>
</evidence>
<evidence type="ECO:0000256" key="3">
    <source>
        <dbReference type="ARBA" id="ARBA00022448"/>
    </source>
</evidence>
<feature type="transmembrane region" description="Helical" evidence="8">
    <location>
        <begin position="316"/>
        <end position="339"/>
    </location>
</feature>
<gene>
    <name evidence="10" type="ORF">ACFOD4_21415</name>
</gene>
<evidence type="ECO:0000313" key="11">
    <source>
        <dbReference type="Proteomes" id="UP001595593"/>
    </source>
</evidence>
<dbReference type="Pfam" id="PF07690">
    <property type="entry name" value="MFS_1"/>
    <property type="match status" value="1"/>
</dbReference>
<evidence type="ECO:0000256" key="6">
    <source>
        <dbReference type="ARBA" id="ARBA00022989"/>
    </source>
</evidence>
<comment type="caution">
    <text evidence="10">The sequence shown here is derived from an EMBL/GenBank/DDBJ whole genome shotgun (WGS) entry which is preliminary data.</text>
</comment>
<feature type="transmembrane region" description="Helical" evidence="8">
    <location>
        <begin position="287"/>
        <end position="310"/>
    </location>
</feature>
<feature type="transmembrane region" description="Helical" evidence="8">
    <location>
        <begin position="109"/>
        <end position="130"/>
    </location>
</feature>
<evidence type="ECO:0000259" key="9">
    <source>
        <dbReference type="PROSITE" id="PS50850"/>
    </source>
</evidence>
<comment type="similarity">
    <text evidence="2 8">Belongs to the major facilitator superfamily. Bcr/CmlA family.</text>
</comment>
<feature type="transmembrane region" description="Helical" evidence="8">
    <location>
        <begin position="213"/>
        <end position="240"/>
    </location>
</feature>
<feature type="domain" description="Major facilitator superfamily (MFS) profile" evidence="9">
    <location>
        <begin position="14"/>
        <end position="401"/>
    </location>
</feature>
<comment type="subcellular location">
    <subcellularLocation>
        <location evidence="8">Cell inner membrane</location>
        <topology evidence="8">Multi-pass membrane protein</topology>
    </subcellularLocation>
    <subcellularLocation>
        <location evidence="1">Cell membrane</location>
        <topology evidence="1">Multi-pass membrane protein</topology>
    </subcellularLocation>
</comment>
<keyword evidence="8" id="KW-0997">Cell inner membrane</keyword>
<sequence length="405" mass="42129">MSVPDLSTRPAIGFREFVGLVAALMAVNALAIDSMLPALPEIADAVGVRADNQRQWIITAYLLGFGGAQIVYGTLADRFGRRPVLLASLAIYAVTSLIAAFAISLPALLFARAAQGIGAAGARVLTISIVRDRYAGTQMARVMSLSFIVFLAVPIIAPTLGQLIMLVAPWRWIFVLLAAFGGAVALWAALRLPESLAPADRIPIRFGRVARTFLTVLGHRSSVGYTLAMTAMLGSIFAFINSAQQVFADTFGAAQLFAPIFAAIAAFMAAASLTNSHLVGRLGPRRICHLALLGYIGMGALHLLVVLAGYSSLLTFAALQAGLMFCFGLAAPNFGALAMEPMGHVAGTASAVQGFVTTVGGALIGFAVGQSYDGTVLPLVAGLLGCGVAALACVLCAERGRFLRS</sequence>
<keyword evidence="3 8" id="KW-0813">Transport</keyword>
<dbReference type="InterPro" id="IPR020846">
    <property type="entry name" value="MFS_dom"/>
</dbReference>
<dbReference type="PANTHER" id="PTHR42718">
    <property type="entry name" value="MAJOR FACILITATOR SUPERFAMILY MULTIDRUG TRANSPORTER MFSC"/>
    <property type="match status" value="1"/>
</dbReference>
<dbReference type="PROSITE" id="PS50850">
    <property type="entry name" value="MFS"/>
    <property type="match status" value="1"/>
</dbReference>
<dbReference type="InterPro" id="IPR011701">
    <property type="entry name" value="MFS"/>
</dbReference>
<feature type="transmembrane region" description="Helical" evidence="8">
    <location>
        <begin position="252"/>
        <end position="275"/>
    </location>
</feature>
<dbReference type="Gene3D" id="1.20.1720.10">
    <property type="entry name" value="Multidrug resistance protein D"/>
    <property type="match status" value="1"/>
</dbReference>
<dbReference type="RefSeq" id="WP_379599748.1">
    <property type="nucleotide sequence ID" value="NZ_JBHRTN010000029.1"/>
</dbReference>
<protein>
    <recommendedName>
        <fullName evidence="8">Bcr/CflA family efflux transporter</fullName>
    </recommendedName>
</protein>
<feature type="transmembrane region" description="Helical" evidence="8">
    <location>
        <begin position="84"/>
        <end position="103"/>
    </location>
</feature>
<evidence type="ECO:0000256" key="5">
    <source>
        <dbReference type="ARBA" id="ARBA00022692"/>
    </source>
</evidence>
<evidence type="ECO:0000256" key="8">
    <source>
        <dbReference type="RuleBase" id="RU365088"/>
    </source>
</evidence>
<evidence type="ECO:0000256" key="2">
    <source>
        <dbReference type="ARBA" id="ARBA00006236"/>
    </source>
</evidence>
<organism evidence="10 11">
    <name type="scientific">Teichococcus globiformis</name>
    <dbReference type="NCBI Taxonomy" id="2307229"/>
    <lineage>
        <taxon>Bacteria</taxon>
        <taxon>Pseudomonadati</taxon>
        <taxon>Pseudomonadota</taxon>
        <taxon>Alphaproteobacteria</taxon>
        <taxon>Acetobacterales</taxon>
        <taxon>Roseomonadaceae</taxon>
        <taxon>Roseomonas</taxon>
    </lineage>
</organism>
<proteinExistence type="inferred from homology"/>